<evidence type="ECO:0000313" key="2">
    <source>
        <dbReference type="EMBL" id="CAI8583581.1"/>
    </source>
</evidence>
<evidence type="ECO:0000259" key="1">
    <source>
        <dbReference type="Pfam" id="PF14111"/>
    </source>
</evidence>
<proteinExistence type="predicted"/>
<dbReference type="InterPro" id="IPR025558">
    <property type="entry name" value="DUF4283"/>
</dbReference>
<name>A0AAV0YC89_VICFA</name>
<comment type="caution">
    <text evidence="2">The sequence shown here is derived from an EMBL/GenBank/DDBJ whole genome shotgun (WGS) entry which is preliminary data.</text>
</comment>
<sequence length="487" mass="56366">MVQHIRVKLSALWSSFAKWGITFIGKGFYKFSFSNLEDVRRVRFMPSWNFNPCLLKLFPWTRDFIPRNVKNTSAQELRDKILVERVGFAFFVDIEYEKLPDLCNYCRIIGHSEAYCRRATNRDEKENNKKNDLNNGPIFKHKEIEKEVAEKKKVQQDLDIPVLDMNGNNGDNLNDIAGKHVDVISSTDSEFVDAIHIYASTEPPAVNTNKNAKFIKLSWDNMADNKDKRFTSEEDISNADADSSRPNLHSNLWCIYKLSLDPNILSITDQFVAFSFIMDSHLIGVVAVYASTSHLDRRRENFIFGPTDELRNQERQAQLELEQEQQKEDFFWAEKANLDWHLLVTGIHPISIDPTQDGTIVDEVISNLVDTNMNNILFMIPNLEEVTNVIHNLNKSSAPGSDGFRGVFYHTYWDIIQQDVYKATIQFFKTGWILPHYKSCTVMLIPKSKDAQTMNNYRPITLSNFKYKIISKIIADRISSILPFFDF</sequence>
<dbReference type="AlphaFoldDB" id="A0AAV0YC89"/>
<dbReference type="EMBL" id="CATIWC010000819">
    <property type="protein sequence ID" value="CAI8583581.1"/>
    <property type="molecule type" value="Genomic_DNA"/>
</dbReference>
<feature type="domain" description="DUF4283" evidence="1">
    <location>
        <begin position="3"/>
        <end position="66"/>
    </location>
</feature>
<dbReference type="Proteomes" id="UP001157006">
    <property type="component" value="Unassembled WGS sequence"/>
</dbReference>
<gene>
    <name evidence="2" type="ORF">VFH_U033840</name>
</gene>
<keyword evidence="3" id="KW-1185">Reference proteome</keyword>
<dbReference type="Pfam" id="PF14111">
    <property type="entry name" value="DUF4283"/>
    <property type="match status" value="1"/>
</dbReference>
<organism evidence="2 3">
    <name type="scientific">Vicia faba</name>
    <name type="common">Broad bean</name>
    <name type="synonym">Faba vulgaris</name>
    <dbReference type="NCBI Taxonomy" id="3906"/>
    <lineage>
        <taxon>Eukaryota</taxon>
        <taxon>Viridiplantae</taxon>
        <taxon>Streptophyta</taxon>
        <taxon>Embryophyta</taxon>
        <taxon>Tracheophyta</taxon>
        <taxon>Spermatophyta</taxon>
        <taxon>Magnoliopsida</taxon>
        <taxon>eudicotyledons</taxon>
        <taxon>Gunneridae</taxon>
        <taxon>Pentapetalae</taxon>
        <taxon>rosids</taxon>
        <taxon>fabids</taxon>
        <taxon>Fabales</taxon>
        <taxon>Fabaceae</taxon>
        <taxon>Papilionoideae</taxon>
        <taxon>50 kb inversion clade</taxon>
        <taxon>NPAAA clade</taxon>
        <taxon>Hologalegina</taxon>
        <taxon>IRL clade</taxon>
        <taxon>Fabeae</taxon>
        <taxon>Vicia</taxon>
    </lineage>
</organism>
<accession>A0AAV0YC89</accession>
<protein>
    <recommendedName>
        <fullName evidence="1">DUF4283 domain-containing protein</fullName>
    </recommendedName>
</protein>
<dbReference type="PANTHER" id="PTHR19446">
    <property type="entry name" value="REVERSE TRANSCRIPTASES"/>
    <property type="match status" value="1"/>
</dbReference>
<evidence type="ECO:0000313" key="3">
    <source>
        <dbReference type="Proteomes" id="UP001157006"/>
    </source>
</evidence>
<reference evidence="2 3" key="1">
    <citation type="submission" date="2023-01" db="EMBL/GenBank/DDBJ databases">
        <authorList>
            <person name="Kreplak J."/>
        </authorList>
    </citation>
    <scope>NUCLEOTIDE SEQUENCE [LARGE SCALE GENOMIC DNA]</scope>
</reference>